<reference evidence="2 3" key="1">
    <citation type="submission" date="2015-01" db="EMBL/GenBank/DDBJ databases">
        <title>Evolution of Trichinella species and genotypes.</title>
        <authorList>
            <person name="Korhonen P.K."/>
            <person name="Edoardo P."/>
            <person name="Giuseppe L.R."/>
            <person name="Gasser R.B."/>
        </authorList>
    </citation>
    <scope>NUCLEOTIDE SEQUENCE [LARGE SCALE GENOMIC DNA]</scope>
    <source>
        <strain evidence="2">ISS3</strain>
    </source>
</reference>
<keyword evidence="1" id="KW-0472">Membrane</keyword>
<keyword evidence="1" id="KW-1133">Transmembrane helix</keyword>
<comment type="caution">
    <text evidence="2">The sequence shown here is derived from an EMBL/GenBank/DDBJ whole genome shotgun (WGS) entry which is preliminary data.</text>
</comment>
<organism evidence="2 3">
    <name type="scientific">Trichinella spiralis</name>
    <name type="common">Trichina worm</name>
    <dbReference type="NCBI Taxonomy" id="6334"/>
    <lineage>
        <taxon>Eukaryota</taxon>
        <taxon>Metazoa</taxon>
        <taxon>Ecdysozoa</taxon>
        <taxon>Nematoda</taxon>
        <taxon>Enoplea</taxon>
        <taxon>Dorylaimia</taxon>
        <taxon>Trichinellida</taxon>
        <taxon>Trichinellidae</taxon>
        <taxon>Trichinella</taxon>
    </lineage>
</organism>
<name>A0A0V1BIK5_TRISP</name>
<evidence type="ECO:0008006" key="4">
    <source>
        <dbReference type="Google" id="ProtNLM"/>
    </source>
</evidence>
<evidence type="ECO:0000256" key="1">
    <source>
        <dbReference type="SAM" id="Phobius"/>
    </source>
</evidence>
<evidence type="ECO:0000313" key="3">
    <source>
        <dbReference type="Proteomes" id="UP000054776"/>
    </source>
</evidence>
<gene>
    <name evidence="2" type="ORF">T01_16204</name>
</gene>
<keyword evidence="3" id="KW-1185">Reference proteome</keyword>
<evidence type="ECO:0000313" key="2">
    <source>
        <dbReference type="EMBL" id="KRY36706.1"/>
    </source>
</evidence>
<accession>A0A0V1BIK5</accession>
<dbReference type="OrthoDB" id="10533895at2759"/>
<dbReference type="EMBL" id="JYDH01000040">
    <property type="protein sequence ID" value="KRY36706.1"/>
    <property type="molecule type" value="Genomic_DNA"/>
</dbReference>
<protein>
    <recommendedName>
        <fullName evidence="4">Transmembrane protein</fullName>
    </recommendedName>
</protein>
<dbReference type="AlphaFoldDB" id="A0A0V1BIK5"/>
<sequence length="100" mass="11960">MRKIRLEEDGLLKMVNNCGKLFFLLNASELLFLHSNFIIIIWHFAFESAIKIFFNLICSRYAEAFMDVIVTCRWWICDEFPGYWLMMPKRMSPASRENAR</sequence>
<keyword evidence="1" id="KW-0812">Transmembrane</keyword>
<proteinExistence type="predicted"/>
<dbReference type="InParanoid" id="A0A0V1BIK5"/>
<dbReference type="Proteomes" id="UP000054776">
    <property type="component" value="Unassembled WGS sequence"/>
</dbReference>
<feature type="transmembrane region" description="Helical" evidence="1">
    <location>
        <begin position="21"/>
        <end position="45"/>
    </location>
</feature>